<dbReference type="EMBL" id="JACIGE010000021">
    <property type="protein sequence ID" value="MBB4249161.1"/>
    <property type="molecule type" value="Genomic_DNA"/>
</dbReference>
<sequence>MSAEAPNARAAGSLQDALLAPFRATRYRVLGEAAEVFDLRIDVAQPQFDDWLRRRGCACWAIVSAHNPQATLLSADENALRHGALAARLQALGWQHLPAVSIADAGDWPPEEAFLVLDASVERLSGLAAEFMQAAVVFAPTGEPPQLVWLAGGR</sequence>
<comment type="caution">
    <text evidence="1">The sequence shown here is derived from an EMBL/GenBank/DDBJ whole genome shotgun (WGS) entry which is preliminary data.</text>
</comment>
<proteinExistence type="predicted"/>
<name>A0A840GCG7_RHOTE</name>
<organism evidence="1 2">
    <name type="scientific">Rhodocyclus tenuis</name>
    <name type="common">Rhodospirillum tenue</name>
    <dbReference type="NCBI Taxonomy" id="1066"/>
    <lineage>
        <taxon>Bacteria</taxon>
        <taxon>Pseudomonadati</taxon>
        <taxon>Pseudomonadota</taxon>
        <taxon>Betaproteobacteria</taxon>
        <taxon>Rhodocyclales</taxon>
        <taxon>Rhodocyclaceae</taxon>
        <taxon>Rhodocyclus</taxon>
    </lineage>
</organism>
<accession>A0A840GCG7</accession>
<dbReference type="Proteomes" id="UP000587070">
    <property type="component" value="Unassembled WGS sequence"/>
</dbReference>
<dbReference type="Pfam" id="PF11697">
    <property type="entry name" value="DUF3293"/>
    <property type="match status" value="1"/>
</dbReference>
<evidence type="ECO:0008006" key="3">
    <source>
        <dbReference type="Google" id="ProtNLM"/>
    </source>
</evidence>
<keyword evidence="2" id="KW-1185">Reference proteome</keyword>
<evidence type="ECO:0000313" key="2">
    <source>
        <dbReference type="Proteomes" id="UP000587070"/>
    </source>
</evidence>
<dbReference type="AlphaFoldDB" id="A0A840GCG7"/>
<evidence type="ECO:0000313" key="1">
    <source>
        <dbReference type="EMBL" id="MBB4249161.1"/>
    </source>
</evidence>
<protein>
    <recommendedName>
        <fullName evidence="3">DUF3293 domain-containing protein</fullName>
    </recommendedName>
</protein>
<dbReference type="OrthoDB" id="8548211at2"/>
<reference evidence="1 2" key="1">
    <citation type="submission" date="2020-08" db="EMBL/GenBank/DDBJ databases">
        <title>Genome sequencing of Purple Non-Sulfur Bacteria from various extreme environments.</title>
        <authorList>
            <person name="Mayer M."/>
        </authorList>
    </citation>
    <scope>NUCLEOTIDE SEQUENCE [LARGE SCALE GENOMIC DNA]</scope>
    <source>
        <strain evidence="1 2">2761</strain>
    </source>
</reference>
<dbReference type="RefSeq" id="WP_153116832.1">
    <property type="nucleotide sequence ID" value="NZ_JACIGE010000021.1"/>
</dbReference>
<gene>
    <name evidence="1" type="ORF">GGD90_003565</name>
</gene>
<dbReference type="InterPro" id="IPR021710">
    <property type="entry name" value="DUF3293"/>
</dbReference>